<accession>V6DJM8</accession>
<name>V6DJM8_9BACT</name>
<dbReference type="STRING" id="673862.BABL1_gene_294"/>
<dbReference type="PROSITE" id="PS00409">
    <property type="entry name" value="PROKAR_NTER_METHYL"/>
    <property type="match status" value="1"/>
</dbReference>
<evidence type="ECO:0000313" key="2">
    <source>
        <dbReference type="EMBL" id="CDK30721.1"/>
    </source>
</evidence>
<gene>
    <name evidence="2" type="ORF">BABL1_gene_294</name>
</gene>
<keyword evidence="1" id="KW-0812">Transmembrane</keyword>
<dbReference type="Proteomes" id="UP000018769">
    <property type="component" value="Chromosome I"/>
</dbReference>
<organism evidence="2 3">
    <name type="scientific">Candidatus Babela massiliensis</name>
    <dbReference type="NCBI Taxonomy" id="673862"/>
    <lineage>
        <taxon>Bacteria</taxon>
        <taxon>Candidatus Babelota</taxon>
        <taxon>Candidatus Babeliae</taxon>
        <taxon>Candidatus Babeliales</taxon>
        <taxon>Candidatus Babeliaceae</taxon>
        <taxon>Candidatus Babela</taxon>
    </lineage>
</organism>
<evidence type="ECO:0000256" key="1">
    <source>
        <dbReference type="SAM" id="Phobius"/>
    </source>
</evidence>
<keyword evidence="1" id="KW-0472">Membrane</keyword>
<dbReference type="RefSeq" id="WP_023792309.1">
    <property type="nucleotide sequence ID" value="NC_023003.1"/>
</dbReference>
<evidence type="ECO:0000313" key="3">
    <source>
        <dbReference type="Proteomes" id="UP000018769"/>
    </source>
</evidence>
<feature type="transmembrane region" description="Helical" evidence="1">
    <location>
        <begin position="28"/>
        <end position="50"/>
    </location>
</feature>
<dbReference type="KEGG" id="dpb:BABL1_gene_294"/>
<keyword evidence="3" id="KW-1185">Reference proteome</keyword>
<dbReference type="HOGENOM" id="CLU_1692254_0_0_7"/>
<protein>
    <submittedName>
        <fullName evidence="2">Tfp pilus assembly protein PilV</fullName>
    </submittedName>
</protein>
<dbReference type="InterPro" id="IPR012902">
    <property type="entry name" value="N_methyl_site"/>
</dbReference>
<dbReference type="EMBL" id="HG793133">
    <property type="protein sequence ID" value="CDK30721.1"/>
    <property type="molecule type" value="Genomic_DNA"/>
</dbReference>
<proteinExistence type="predicted"/>
<keyword evidence="1" id="KW-1133">Transmembrane helix</keyword>
<reference evidence="2 3" key="1">
    <citation type="journal article" date="2015" name="Biol. Direct">
        <title>Babela massiliensis, a representative of a widespread bacterial phylum with unusual adaptations to parasitism in amoebae.</title>
        <authorList>
            <person name="Pagnier I."/>
            <person name="Yutin N."/>
            <person name="Croce O."/>
            <person name="Makarova K.S."/>
            <person name="Wolf Y.I."/>
            <person name="Benamar S."/>
            <person name="Raoult D."/>
            <person name="Koonin E.V."/>
            <person name="La Scola B."/>
        </authorList>
    </citation>
    <scope>NUCLEOTIDE SEQUENCE [LARGE SCALE GENOMIC DNA]</scope>
    <source>
        <strain evidence="3">BABL1</strain>
    </source>
</reference>
<sequence length="155" mass="18318">MKQFLIHLLQNLKYYKIRQRSNNIKTGFTLIEAVMAVLVLGISFTVIFAFQSNLLKRVFSTHDFVSRAIYIKNFFVNTDLENTYEKDINKKIDDPALELNYTSKDVNTIKGLEKFKNVLIEKSEFSWNSIFGKRKEIFITFKFNPKEQENKSEKK</sequence>
<dbReference type="AlphaFoldDB" id="V6DJM8"/>